<feature type="transmembrane region" description="Helical" evidence="7">
    <location>
        <begin position="204"/>
        <end position="224"/>
    </location>
</feature>
<dbReference type="PANTHER" id="PTHR20855">
    <property type="entry name" value="ADIPOR/PROGESTIN RECEPTOR-RELATED"/>
    <property type="match status" value="1"/>
</dbReference>
<keyword evidence="5" id="KW-0862">Zinc</keyword>
<reference evidence="8 9" key="1">
    <citation type="submission" date="2015-01" db="EMBL/GenBank/DDBJ databases">
        <title>Draft genome of the acidophilic iron oxidizer Ferrimicrobium acidiphilum strain T23.</title>
        <authorList>
            <person name="Poehlein A."/>
            <person name="Eisen S."/>
            <person name="Schloemann M."/>
            <person name="Johnson B.D."/>
            <person name="Daniel R."/>
            <person name="Muehling M."/>
        </authorList>
    </citation>
    <scope>NUCLEOTIDE SEQUENCE [LARGE SCALE GENOMIC DNA]</scope>
    <source>
        <strain evidence="8 9">T23</strain>
    </source>
</reference>
<evidence type="ECO:0000313" key="9">
    <source>
        <dbReference type="Proteomes" id="UP000032336"/>
    </source>
</evidence>
<protein>
    <submittedName>
        <fullName evidence="8">Hemolysin III-like protein</fullName>
    </submittedName>
</protein>
<dbReference type="GO" id="GO:0046872">
    <property type="term" value="F:metal ion binding"/>
    <property type="evidence" value="ECO:0007669"/>
    <property type="project" value="UniProtKB-KW"/>
</dbReference>
<keyword evidence="4 7" id="KW-0472">Membrane</keyword>
<feature type="binding site" evidence="5">
    <location>
        <position position="206"/>
    </location>
    <ligand>
        <name>Zn(2+)</name>
        <dbReference type="ChEBI" id="CHEBI:29105"/>
    </ligand>
</feature>
<feature type="transmembrane region" description="Helical" evidence="7">
    <location>
        <begin position="92"/>
        <end position="109"/>
    </location>
</feature>
<evidence type="ECO:0000256" key="3">
    <source>
        <dbReference type="ARBA" id="ARBA00022989"/>
    </source>
</evidence>
<dbReference type="GeneID" id="78373257"/>
<feature type="transmembrane region" description="Helical" evidence="7">
    <location>
        <begin position="28"/>
        <end position="46"/>
    </location>
</feature>
<feature type="compositionally biased region" description="Polar residues" evidence="6">
    <location>
        <begin position="1"/>
        <end position="10"/>
    </location>
</feature>
<keyword evidence="9" id="KW-1185">Reference proteome</keyword>
<dbReference type="eggNOG" id="COG1272">
    <property type="taxonomic scope" value="Bacteria"/>
</dbReference>
<dbReference type="RefSeq" id="WP_160290379.1">
    <property type="nucleotide sequence ID" value="NZ_JQKF01000020.1"/>
</dbReference>
<organism evidence="8 9">
    <name type="scientific">Ferrimicrobium acidiphilum DSM 19497</name>
    <dbReference type="NCBI Taxonomy" id="1121877"/>
    <lineage>
        <taxon>Bacteria</taxon>
        <taxon>Bacillati</taxon>
        <taxon>Actinomycetota</taxon>
        <taxon>Acidimicrobiia</taxon>
        <taxon>Acidimicrobiales</taxon>
        <taxon>Acidimicrobiaceae</taxon>
        <taxon>Ferrimicrobium</taxon>
    </lineage>
</organism>
<evidence type="ECO:0000256" key="5">
    <source>
        <dbReference type="PIRSR" id="PIRSR604254-1"/>
    </source>
</evidence>
<evidence type="ECO:0000313" key="8">
    <source>
        <dbReference type="EMBL" id="KJE76104.1"/>
    </source>
</evidence>
<keyword evidence="2 7" id="KW-0812">Transmembrane</keyword>
<feature type="region of interest" description="Disordered" evidence="6">
    <location>
        <begin position="1"/>
        <end position="20"/>
    </location>
</feature>
<proteinExistence type="predicted"/>
<evidence type="ECO:0000256" key="4">
    <source>
        <dbReference type="ARBA" id="ARBA00023136"/>
    </source>
</evidence>
<feature type="binding site" evidence="5">
    <location>
        <position position="73"/>
    </location>
    <ligand>
        <name>Zn(2+)</name>
        <dbReference type="ChEBI" id="CHEBI:29105"/>
    </ligand>
</feature>
<evidence type="ECO:0000256" key="2">
    <source>
        <dbReference type="ARBA" id="ARBA00022692"/>
    </source>
</evidence>
<feature type="transmembrane region" description="Helical" evidence="7">
    <location>
        <begin position="140"/>
        <end position="158"/>
    </location>
</feature>
<evidence type="ECO:0000256" key="6">
    <source>
        <dbReference type="SAM" id="MobiDB-lite"/>
    </source>
</evidence>
<name>A0A0D8FT23_9ACTN</name>
<dbReference type="AlphaFoldDB" id="A0A0D8FT23"/>
<sequence>MTPSSISFNFRDQRSRPSGTELAPRWRGVLHLCALGVALPASVALLTKDGASIGVIVYLLGLIALYAISAGYHLLPVSSITRERLRRADRAMIYLFIAASATPFFLLAGTGWLFDLALVGVWIGGTSCALLTWIGVMPKGVISGLAYIALGWLAVITLPQAIHNLSATEIILFIGMGVIYSLGAGVLGFRWPDPAPKVFGYHEVWHAMVVLASACYFVVVWSLAAPHHV</sequence>
<evidence type="ECO:0000256" key="7">
    <source>
        <dbReference type="SAM" id="Phobius"/>
    </source>
</evidence>
<feature type="transmembrane region" description="Helical" evidence="7">
    <location>
        <begin position="116"/>
        <end position="134"/>
    </location>
</feature>
<feature type="binding site" evidence="5">
    <location>
        <position position="202"/>
    </location>
    <ligand>
        <name>Zn(2+)</name>
        <dbReference type="ChEBI" id="CHEBI:29105"/>
    </ligand>
</feature>
<dbReference type="GO" id="GO:0016020">
    <property type="term" value="C:membrane"/>
    <property type="evidence" value="ECO:0007669"/>
    <property type="project" value="UniProtKB-SubCell"/>
</dbReference>
<evidence type="ECO:0000256" key="1">
    <source>
        <dbReference type="ARBA" id="ARBA00004141"/>
    </source>
</evidence>
<accession>A0A0D8FT23</accession>
<gene>
    <name evidence="8" type="ORF">FEAC_21950</name>
</gene>
<dbReference type="InterPro" id="IPR004254">
    <property type="entry name" value="AdipoR/HlyIII-related"/>
</dbReference>
<keyword evidence="3 7" id="KW-1133">Transmembrane helix</keyword>
<feature type="transmembrane region" description="Helical" evidence="7">
    <location>
        <begin position="53"/>
        <end position="72"/>
    </location>
</feature>
<dbReference type="PANTHER" id="PTHR20855:SF3">
    <property type="entry name" value="LD03007P"/>
    <property type="match status" value="1"/>
</dbReference>
<dbReference type="EMBL" id="JXUW01000022">
    <property type="protein sequence ID" value="KJE76104.1"/>
    <property type="molecule type" value="Genomic_DNA"/>
</dbReference>
<feature type="transmembrane region" description="Helical" evidence="7">
    <location>
        <begin position="170"/>
        <end position="192"/>
    </location>
</feature>
<keyword evidence="5" id="KW-0479">Metal-binding</keyword>
<dbReference type="Pfam" id="PF03006">
    <property type="entry name" value="HlyIII"/>
    <property type="match status" value="1"/>
</dbReference>
<dbReference type="STRING" id="1121877.FEAC_21950"/>
<dbReference type="Proteomes" id="UP000032336">
    <property type="component" value="Unassembled WGS sequence"/>
</dbReference>
<comment type="caution">
    <text evidence="8">The sequence shown here is derived from an EMBL/GenBank/DDBJ whole genome shotgun (WGS) entry which is preliminary data.</text>
</comment>
<comment type="subcellular location">
    <subcellularLocation>
        <location evidence="1">Membrane</location>
        <topology evidence="1">Multi-pass membrane protein</topology>
    </subcellularLocation>
</comment>